<evidence type="ECO:0000256" key="8">
    <source>
        <dbReference type="ARBA" id="ARBA00023228"/>
    </source>
</evidence>
<evidence type="ECO:0000256" key="10">
    <source>
        <dbReference type="ARBA" id="ARBA00055929"/>
    </source>
</evidence>
<evidence type="ECO:0000256" key="3">
    <source>
        <dbReference type="ARBA" id="ARBA00022525"/>
    </source>
</evidence>
<name>A0A8J5HYR1_ZINOF</name>
<keyword evidence="4" id="KW-0732">Signal</keyword>
<evidence type="ECO:0000256" key="2">
    <source>
        <dbReference type="ARBA" id="ARBA00009800"/>
    </source>
</evidence>
<reference evidence="11 12" key="1">
    <citation type="submission" date="2020-08" db="EMBL/GenBank/DDBJ databases">
        <title>Plant Genome Project.</title>
        <authorList>
            <person name="Zhang R.-G."/>
        </authorList>
    </citation>
    <scope>NUCLEOTIDE SEQUENCE [LARGE SCALE GENOMIC DNA]</scope>
    <source>
        <tissue evidence="11">Rhizome</tissue>
    </source>
</reference>
<evidence type="ECO:0000256" key="7">
    <source>
        <dbReference type="ARBA" id="ARBA00023180"/>
    </source>
</evidence>
<gene>
    <name evidence="11" type="ORF">ZIOFF_011765</name>
</gene>
<keyword evidence="8" id="KW-0458">Lysosome</keyword>
<dbReference type="Gene3D" id="3.20.20.80">
    <property type="entry name" value="Glycosidases"/>
    <property type="match status" value="1"/>
</dbReference>
<keyword evidence="3" id="KW-0964">Secreted</keyword>
<dbReference type="PANTHER" id="PTHR14363:SF21">
    <property type="entry name" value="HEPARANASE-LIKE PROTEIN 1"/>
    <property type="match status" value="1"/>
</dbReference>
<proteinExistence type="inferred from homology"/>
<dbReference type="GO" id="GO:0009505">
    <property type="term" value="C:plant-type cell wall"/>
    <property type="evidence" value="ECO:0007669"/>
    <property type="project" value="TreeGrafter"/>
</dbReference>
<organism evidence="11 12">
    <name type="scientific">Zingiber officinale</name>
    <name type="common">Ginger</name>
    <name type="synonym">Amomum zingiber</name>
    <dbReference type="NCBI Taxonomy" id="94328"/>
    <lineage>
        <taxon>Eukaryota</taxon>
        <taxon>Viridiplantae</taxon>
        <taxon>Streptophyta</taxon>
        <taxon>Embryophyta</taxon>
        <taxon>Tracheophyta</taxon>
        <taxon>Spermatophyta</taxon>
        <taxon>Magnoliopsida</taxon>
        <taxon>Liliopsida</taxon>
        <taxon>Zingiberales</taxon>
        <taxon>Zingiberaceae</taxon>
        <taxon>Zingiber</taxon>
    </lineage>
</organism>
<keyword evidence="6" id="KW-0472">Membrane</keyword>
<dbReference type="PANTHER" id="PTHR14363">
    <property type="entry name" value="HEPARANASE-RELATED"/>
    <property type="match status" value="1"/>
</dbReference>
<protein>
    <submittedName>
        <fullName evidence="11">Uncharacterized protein</fullName>
    </submittedName>
</protein>
<dbReference type="InterPro" id="IPR005199">
    <property type="entry name" value="Glyco_hydro_79"/>
</dbReference>
<evidence type="ECO:0000313" key="11">
    <source>
        <dbReference type="EMBL" id="KAG6529557.1"/>
    </source>
</evidence>
<keyword evidence="7" id="KW-0325">Glycoprotein</keyword>
<dbReference type="Proteomes" id="UP000734854">
    <property type="component" value="Unassembled WGS sequence"/>
</dbReference>
<sequence>MYKIVLASLSAQPCLREIIKLKQKQDPTLARLTEQIKKVKALDLQTNDSGILWMKGRLWVHDIDNLRQENLSHPFLAKAIQASQSGAFIMIFDFRAVIIFGLNALYGRNHIQINKWTGAWNSTNARDFISYSISKGYNVDTWEFGNELSGQGVGASVDAEQYAKDLMVLKAMLKELYNDSHQQPLLVAPGGFFDRQWYAQLLQDSGPGTLDALTHHIYNLGGGDDPHIQAKIMDPEYLSSSMIDTFRTLQLTIETNGPWSSAWVGEAGGSYNSGNRVVSNKFLNSFWYLDQLGIASKYNTKVYCRQTLIGGNYGLLDLNTLVPNPDYYSALLWHRLMGKGVLDIEVSGSPYLRAYGHCRKKRSGISMLLINLSNSTKFNVTILDDSSKTLKHRKEYHLTAKDDNYLSQTMLLNGTPLELTEEGGLPPLKPLNVLVESPIEVAPLSIAFIVFPNIKVEACMR</sequence>
<dbReference type="SUPFAM" id="SSF51445">
    <property type="entry name" value="(Trans)glycosidases"/>
    <property type="match status" value="1"/>
</dbReference>
<dbReference type="GO" id="GO:0005576">
    <property type="term" value="C:extracellular region"/>
    <property type="evidence" value="ECO:0007669"/>
    <property type="project" value="UniProtKB-SubCell"/>
</dbReference>
<evidence type="ECO:0000256" key="1">
    <source>
        <dbReference type="ARBA" id="ARBA00004613"/>
    </source>
</evidence>
<dbReference type="GO" id="GO:0005765">
    <property type="term" value="C:lysosomal membrane"/>
    <property type="evidence" value="ECO:0007669"/>
    <property type="project" value="UniProtKB-SubCell"/>
</dbReference>
<comment type="caution">
    <text evidence="11">The sequence shown here is derived from an EMBL/GenBank/DDBJ whole genome shotgun (WGS) entry which is preliminary data.</text>
</comment>
<evidence type="ECO:0000256" key="6">
    <source>
        <dbReference type="ARBA" id="ARBA00023136"/>
    </source>
</evidence>
<evidence type="ECO:0000313" key="12">
    <source>
        <dbReference type="Proteomes" id="UP000734854"/>
    </source>
</evidence>
<accession>A0A8J5HYR1</accession>
<keyword evidence="5" id="KW-0378">Hydrolase</keyword>
<comment type="function">
    <text evidence="10">Endoglycosidase which is a cell surface and extracellular matrix-degrading enzyme. Cleaves heparan sulfate proteoglycans (HSPGs) into heparan sulfate side chains and core proteoglycans.</text>
</comment>
<dbReference type="Pfam" id="PF03662">
    <property type="entry name" value="Glyco_hydro_79n"/>
    <property type="match status" value="1"/>
</dbReference>
<evidence type="ECO:0000256" key="4">
    <source>
        <dbReference type="ARBA" id="ARBA00022729"/>
    </source>
</evidence>
<dbReference type="AlphaFoldDB" id="A0A8J5HYR1"/>
<evidence type="ECO:0000256" key="5">
    <source>
        <dbReference type="ARBA" id="ARBA00022801"/>
    </source>
</evidence>
<dbReference type="EMBL" id="JACMSC010000003">
    <property type="protein sequence ID" value="KAG6529557.1"/>
    <property type="molecule type" value="Genomic_DNA"/>
</dbReference>
<evidence type="ECO:0000256" key="9">
    <source>
        <dbReference type="ARBA" id="ARBA00023765"/>
    </source>
</evidence>
<comment type="subcellular location">
    <subcellularLocation>
        <location evidence="9">Lysosome membrane</location>
        <topology evidence="9">Peripheral membrane protein</topology>
    </subcellularLocation>
    <subcellularLocation>
        <location evidence="1">Secreted</location>
    </subcellularLocation>
</comment>
<keyword evidence="12" id="KW-1185">Reference proteome</keyword>
<dbReference type="GO" id="GO:0004566">
    <property type="term" value="F:beta-glucuronidase activity"/>
    <property type="evidence" value="ECO:0007669"/>
    <property type="project" value="TreeGrafter"/>
</dbReference>
<comment type="similarity">
    <text evidence="2">Belongs to the glycosyl hydrolase 79 family.</text>
</comment>
<dbReference type="InterPro" id="IPR017853">
    <property type="entry name" value="GH"/>
</dbReference>
<dbReference type="FunFam" id="3.20.20.80:FF:000023">
    <property type="entry name" value="heparanase-like protein 3"/>
    <property type="match status" value="1"/>
</dbReference>